<dbReference type="AlphaFoldDB" id="A0A2N5DKR4"/>
<keyword evidence="1" id="KW-0472">Membrane</keyword>
<dbReference type="RefSeq" id="WP_101717839.1">
    <property type="nucleotide sequence ID" value="NZ_PJRS01000018.1"/>
</dbReference>
<feature type="transmembrane region" description="Helical" evidence="1">
    <location>
        <begin position="87"/>
        <end position="104"/>
    </location>
</feature>
<gene>
    <name evidence="2" type="ORF">SGCZBJ_09935</name>
</gene>
<dbReference type="OrthoDB" id="7190860at2"/>
<accession>A0A2N5DKR4</accession>
<dbReference type="EMBL" id="PJRS01000018">
    <property type="protein sequence ID" value="PLR26640.1"/>
    <property type="molecule type" value="Genomic_DNA"/>
</dbReference>
<protein>
    <submittedName>
        <fullName evidence="2">DUF3325 domain-containing protein</fullName>
    </submittedName>
</protein>
<evidence type="ECO:0000256" key="1">
    <source>
        <dbReference type="SAM" id="Phobius"/>
    </source>
</evidence>
<keyword evidence="1" id="KW-1133">Transmembrane helix</keyword>
<proteinExistence type="predicted"/>
<comment type="caution">
    <text evidence="2">The sequence shown here is derived from an EMBL/GenBank/DDBJ whole genome shotgun (WGS) entry which is preliminary data.</text>
</comment>
<reference evidence="2 3" key="1">
    <citation type="submission" date="2017-12" db="EMBL/GenBank/DDBJ databases">
        <title>The genome sequence of Caulobacter sp. 410.</title>
        <authorList>
            <person name="Gao J."/>
            <person name="Mao X."/>
            <person name="Sun J."/>
        </authorList>
    </citation>
    <scope>NUCLEOTIDE SEQUENCE [LARGE SCALE GENOMIC DNA]</scope>
    <source>
        <strain evidence="2 3">410</strain>
    </source>
</reference>
<evidence type="ECO:0000313" key="2">
    <source>
        <dbReference type="EMBL" id="PLR26640.1"/>
    </source>
</evidence>
<keyword evidence="3" id="KW-1185">Reference proteome</keyword>
<dbReference type="Pfam" id="PF11804">
    <property type="entry name" value="DUF3325"/>
    <property type="match status" value="1"/>
</dbReference>
<name>A0A2N5DKR4_9CAUL</name>
<sequence>MPYESGLISFAAFTCLALAMKKHRSGLEPLVLPSERVLRVLGWCLLALSAAVAVFRLGPALGVTVWIGQMCVAVALLVLLLSWRPKAATALAGVGLICAPFLAFL</sequence>
<dbReference type="InterPro" id="IPR021762">
    <property type="entry name" value="DUF3325"/>
</dbReference>
<feature type="transmembrane region" description="Helical" evidence="1">
    <location>
        <begin position="60"/>
        <end position="81"/>
    </location>
</feature>
<organism evidence="2 3">
    <name type="scientific">Caulobacter zeae</name>
    <dbReference type="NCBI Taxonomy" id="2055137"/>
    <lineage>
        <taxon>Bacteria</taxon>
        <taxon>Pseudomonadati</taxon>
        <taxon>Pseudomonadota</taxon>
        <taxon>Alphaproteobacteria</taxon>
        <taxon>Caulobacterales</taxon>
        <taxon>Caulobacteraceae</taxon>
        <taxon>Caulobacter</taxon>
    </lineage>
</organism>
<dbReference type="Proteomes" id="UP000234479">
    <property type="component" value="Unassembled WGS sequence"/>
</dbReference>
<keyword evidence="1" id="KW-0812">Transmembrane</keyword>
<feature type="transmembrane region" description="Helical" evidence="1">
    <location>
        <begin position="37"/>
        <end position="55"/>
    </location>
</feature>
<evidence type="ECO:0000313" key="3">
    <source>
        <dbReference type="Proteomes" id="UP000234479"/>
    </source>
</evidence>